<accession>B7P3F8</accession>
<dbReference type="InterPro" id="IPR027806">
    <property type="entry name" value="HARBI1_dom"/>
</dbReference>
<dbReference type="Pfam" id="PF13359">
    <property type="entry name" value="DDE_Tnp_4"/>
    <property type="match status" value="1"/>
</dbReference>
<dbReference type="PANTHER" id="PTHR23080:SF63">
    <property type="entry name" value="TICK TRANSPOSON"/>
    <property type="match status" value="1"/>
</dbReference>
<reference evidence="5" key="2">
    <citation type="submission" date="2020-05" db="UniProtKB">
        <authorList>
            <consortium name="EnsemblMetazoa"/>
        </authorList>
    </citation>
    <scope>IDENTIFICATION</scope>
    <source>
        <strain evidence="5">wikel</strain>
    </source>
</reference>
<gene>
    <name evidence="4" type="ORF">IscW_ISCW001405</name>
</gene>
<keyword evidence="2" id="KW-0479">Metal-binding</keyword>
<evidence type="ECO:0000259" key="3">
    <source>
        <dbReference type="Pfam" id="PF13359"/>
    </source>
</evidence>
<dbReference type="PANTHER" id="PTHR23080">
    <property type="entry name" value="THAP DOMAIN PROTEIN"/>
    <property type="match status" value="1"/>
</dbReference>
<dbReference type="HOGENOM" id="CLU_025643_3_1_1"/>
<dbReference type="Proteomes" id="UP000001555">
    <property type="component" value="Unassembled WGS sequence"/>
</dbReference>
<organism>
    <name type="scientific">Ixodes scapularis</name>
    <name type="common">Black-legged tick</name>
    <name type="synonym">Deer tick</name>
    <dbReference type="NCBI Taxonomy" id="6945"/>
    <lineage>
        <taxon>Eukaryota</taxon>
        <taxon>Metazoa</taxon>
        <taxon>Ecdysozoa</taxon>
        <taxon>Arthropoda</taxon>
        <taxon>Chelicerata</taxon>
        <taxon>Arachnida</taxon>
        <taxon>Acari</taxon>
        <taxon>Parasitiformes</taxon>
        <taxon>Ixodida</taxon>
        <taxon>Ixodoidea</taxon>
        <taxon>Ixodidae</taxon>
        <taxon>Ixodinae</taxon>
        <taxon>Ixodes</taxon>
    </lineage>
</organism>
<name>B7P3F8_IXOSC</name>
<dbReference type="EMBL" id="DS628726">
    <property type="protein sequence ID" value="EEC01130.1"/>
    <property type="molecule type" value="Genomic_DNA"/>
</dbReference>
<sequence length="130" mass="14200">ITFISKGWGGRASDKLITESRGMLDNMLAGGSVLADRTFRIADAVGVHCARLEILAFPRPRAQLPSFIANVCIHVEHVTGIVRNTYTTLKSTIPVDSLMARGIEIDTTLDNKVVVCSASNNFCDYVVRFT</sequence>
<dbReference type="EMBL" id="ABJB010378694">
    <property type="status" value="NOT_ANNOTATED_CDS"/>
    <property type="molecule type" value="Genomic_DNA"/>
</dbReference>
<dbReference type="AlphaFoldDB" id="B7P3F8"/>
<evidence type="ECO:0000313" key="4">
    <source>
        <dbReference type="EMBL" id="EEC01130.1"/>
    </source>
</evidence>
<feature type="non-terminal residue" evidence="4">
    <location>
        <position position="1"/>
    </location>
</feature>
<dbReference type="STRING" id="6945.B7P3F8"/>
<dbReference type="InParanoid" id="B7P3F8"/>
<proteinExistence type="predicted"/>
<keyword evidence="6" id="KW-1185">Reference proteome</keyword>
<reference evidence="4 6" key="1">
    <citation type="submission" date="2008-03" db="EMBL/GenBank/DDBJ databases">
        <title>Annotation of Ixodes scapularis.</title>
        <authorList>
            <consortium name="Ixodes scapularis Genome Project Consortium"/>
            <person name="Caler E."/>
            <person name="Hannick L.I."/>
            <person name="Bidwell S."/>
            <person name="Joardar V."/>
            <person name="Thiagarajan M."/>
            <person name="Amedeo P."/>
            <person name="Galinsky K.J."/>
            <person name="Schobel S."/>
            <person name="Inman J."/>
            <person name="Hostetler J."/>
            <person name="Miller J."/>
            <person name="Hammond M."/>
            <person name="Megy K."/>
            <person name="Lawson D."/>
            <person name="Kodira C."/>
            <person name="Sutton G."/>
            <person name="Meyer J."/>
            <person name="Hill C.A."/>
            <person name="Birren B."/>
            <person name="Nene V."/>
            <person name="Collins F."/>
            <person name="Alarcon-Chaidez F."/>
            <person name="Wikel S."/>
            <person name="Strausberg R."/>
        </authorList>
    </citation>
    <scope>NUCLEOTIDE SEQUENCE [LARGE SCALE GENOMIC DNA]</scope>
    <source>
        <strain evidence="6">Wikel</strain>
        <strain evidence="4">Wikel colony</strain>
    </source>
</reference>
<dbReference type="EnsemblMetazoa" id="ISCW001405-RA">
    <property type="protein sequence ID" value="ISCW001405-PA"/>
    <property type="gene ID" value="ISCW001405"/>
</dbReference>
<dbReference type="VEuPathDB" id="VectorBase:ISCW001405"/>
<evidence type="ECO:0000256" key="2">
    <source>
        <dbReference type="ARBA" id="ARBA00022723"/>
    </source>
</evidence>
<feature type="domain" description="DDE Tnp4" evidence="3">
    <location>
        <begin position="1"/>
        <end position="116"/>
    </location>
</feature>
<evidence type="ECO:0000313" key="5">
    <source>
        <dbReference type="EnsemblMetazoa" id="ISCW001405-PA"/>
    </source>
</evidence>
<feature type="non-terminal residue" evidence="4">
    <location>
        <position position="130"/>
    </location>
</feature>
<dbReference type="PaxDb" id="6945-B7P3F8"/>
<dbReference type="VEuPathDB" id="VectorBase:ISCI001405"/>
<dbReference type="GO" id="GO:0046872">
    <property type="term" value="F:metal ion binding"/>
    <property type="evidence" value="ECO:0007669"/>
    <property type="project" value="UniProtKB-KW"/>
</dbReference>
<evidence type="ECO:0000313" key="6">
    <source>
        <dbReference type="Proteomes" id="UP000001555"/>
    </source>
</evidence>
<protein>
    <recommendedName>
        <fullName evidence="3">DDE Tnp4 domain-containing protein</fullName>
    </recommendedName>
</protein>
<evidence type="ECO:0000256" key="1">
    <source>
        <dbReference type="ARBA" id="ARBA00001968"/>
    </source>
</evidence>
<comment type="cofactor">
    <cofactor evidence="1">
        <name>a divalent metal cation</name>
        <dbReference type="ChEBI" id="CHEBI:60240"/>
    </cofactor>
</comment>